<protein>
    <recommendedName>
        <fullName evidence="3 8">Alpha-galactosidase</fullName>
        <ecNumber evidence="3 8">3.2.1.22</ecNumber>
    </recommendedName>
    <alternativeName>
        <fullName evidence="8">Melibiase</fullName>
    </alternativeName>
</protein>
<dbReference type="EC" id="3.2.1.22" evidence="3 8"/>
<evidence type="ECO:0000256" key="6">
    <source>
        <dbReference type="ARBA" id="ARBA00023157"/>
    </source>
</evidence>
<evidence type="ECO:0000256" key="3">
    <source>
        <dbReference type="ARBA" id="ARBA00012755"/>
    </source>
</evidence>
<dbReference type="AlphaFoldDB" id="A0A3A9YFH7"/>
<dbReference type="InterPro" id="IPR017853">
    <property type="entry name" value="GH"/>
</dbReference>
<evidence type="ECO:0000256" key="7">
    <source>
        <dbReference type="ARBA" id="ARBA00023295"/>
    </source>
</evidence>
<evidence type="ECO:0000256" key="2">
    <source>
        <dbReference type="ARBA" id="ARBA00009743"/>
    </source>
</evidence>
<dbReference type="Pfam" id="PF16499">
    <property type="entry name" value="Melibiase_2"/>
    <property type="match status" value="1"/>
</dbReference>
<dbReference type="InterPro" id="IPR013780">
    <property type="entry name" value="Glyco_hydro_b"/>
</dbReference>
<comment type="caution">
    <text evidence="10">The sequence shown here is derived from an EMBL/GenBank/DDBJ whole genome shotgun (WGS) entry which is preliminary data.</text>
</comment>
<keyword evidence="5 8" id="KW-0378">Hydrolase</keyword>
<keyword evidence="6 8" id="KW-1015">Disulfide bond</keyword>
<evidence type="ECO:0000313" key="11">
    <source>
        <dbReference type="Proteomes" id="UP000272474"/>
    </source>
</evidence>
<dbReference type="PANTHER" id="PTHR11452:SF75">
    <property type="entry name" value="ALPHA-GALACTOSIDASE MEL1"/>
    <property type="match status" value="1"/>
</dbReference>
<dbReference type="FunFam" id="3.20.20.70:FF:000202">
    <property type="entry name" value="Alpha-galactosidase"/>
    <property type="match status" value="1"/>
</dbReference>
<feature type="domain" description="Alpha galactosidase C-terminal" evidence="9">
    <location>
        <begin position="278"/>
        <end position="352"/>
    </location>
</feature>
<dbReference type="EMBL" id="RBAL01000035">
    <property type="protein sequence ID" value="RKN35889.1"/>
    <property type="molecule type" value="Genomic_DNA"/>
</dbReference>
<evidence type="ECO:0000256" key="5">
    <source>
        <dbReference type="ARBA" id="ARBA00022801"/>
    </source>
</evidence>
<dbReference type="InterPro" id="IPR000111">
    <property type="entry name" value="Glyco_hydro_27/36_CS"/>
</dbReference>
<sequence>MGFNDWNAFGCDVSDGLIRGIADALVATGLREAGYEYVNIDDCWSLHERDAQGRLVADPEKFPEGIEGTADYVHGLGLKLGLYADAGTLTCADYPGSLGYEEIDARTFAEWGVDYLKYDNCDNQGDGSQEDARARYQAMEDALDATGRPIVYSICEWGRTRPWEWAGDVGHLWRSTTDIKDTWGAVESIIAQNVHYAAAAGPGHWNDPDMLEVGNGGMTGTEYRTHFSMWAVMAAPLLIGTDLRTASRETLDILGNRDVIAVDQDPLGIQGEVVSNVGGLRVLDKPLADGSHAVALYNSTDEEATFGTTAAELGLPGAPAYLLKDLWTKHRRVTDSDLTATVPAHGTTLYRVWPLGH</sequence>
<reference evidence="10 11" key="1">
    <citation type="journal article" date="2014" name="Int. J. Syst. Evol. Microbiol.">
        <title>Streptomyces hoynatensis sp. nov., isolated from deep marine sediment.</title>
        <authorList>
            <person name="Veyisoglu A."/>
            <person name="Sahin N."/>
        </authorList>
    </citation>
    <scope>NUCLEOTIDE SEQUENCE [LARGE SCALE GENOMIC DNA]</scope>
    <source>
        <strain evidence="10 11">KCTC 29097</strain>
    </source>
</reference>
<keyword evidence="11" id="KW-1185">Reference proteome</keyword>
<comment type="catalytic activity">
    <reaction evidence="1 8">
        <text>Hydrolysis of terminal, non-reducing alpha-D-galactose residues in alpha-D-galactosides, including galactose oligosaccharides, galactomannans and galactolipids.</text>
        <dbReference type="EC" id="3.2.1.22"/>
    </reaction>
</comment>
<dbReference type="InterPro" id="IPR002241">
    <property type="entry name" value="Glyco_hydro_27"/>
</dbReference>
<dbReference type="InterPro" id="IPR013785">
    <property type="entry name" value="Aldolase_TIM"/>
</dbReference>
<dbReference type="GO" id="GO:0004557">
    <property type="term" value="F:alpha-galactosidase activity"/>
    <property type="evidence" value="ECO:0007669"/>
    <property type="project" value="UniProtKB-EC"/>
</dbReference>
<accession>A0A3A9YFH7</accession>
<dbReference type="Gene3D" id="3.20.20.70">
    <property type="entry name" value="Aldolase class I"/>
    <property type="match status" value="1"/>
</dbReference>
<proteinExistence type="inferred from homology"/>
<evidence type="ECO:0000256" key="1">
    <source>
        <dbReference type="ARBA" id="ARBA00001255"/>
    </source>
</evidence>
<keyword evidence="7 8" id="KW-0326">Glycosidase</keyword>
<dbReference type="PANTHER" id="PTHR11452">
    <property type="entry name" value="ALPHA-GALACTOSIDASE/ALPHA-N-ACETYLGALACTOSAMINIDASE"/>
    <property type="match status" value="1"/>
</dbReference>
<dbReference type="Gene3D" id="2.60.40.1180">
    <property type="entry name" value="Golgi alpha-mannosidase II"/>
    <property type="match status" value="1"/>
</dbReference>
<evidence type="ECO:0000256" key="4">
    <source>
        <dbReference type="ARBA" id="ARBA00022729"/>
    </source>
</evidence>
<evidence type="ECO:0000313" key="10">
    <source>
        <dbReference type="EMBL" id="RKN35889.1"/>
    </source>
</evidence>
<dbReference type="SUPFAM" id="SSF51011">
    <property type="entry name" value="Glycosyl hydrolase domain"/>
    <property type="match status" value="1"/>
</dbReference>
<comment type="similarity">
    <text evidence="2 8">Belongs to the glycosyl hydrolase 27 family.</text>
</comment>
<gene>
    <name evidence="10" type="ORF">D7294_30645</name>
</gene>
<dbReference type="Pfam" id="PF17801">
    <property type="entry name" value="Melibiase_C"/>
    <property type="match status" value="1"/>
</dbReference>
<dbReference type="GO" id="GO:0016052">
    <property type="term" value="P:carbohydrate catabolic process"/>
    <property type="evidence" value="ECO:0007669"/>
    <property type="project" value="UniProtKB-ARBA"/>
</dbReference>
<evidence type="ECO:0000256" key="8">
    <source>
        <dbReference type="RuleBase" id="RU361168"/>
    </source>
</evidence>
<dbReference type="InterPro" id="IPR041233">
    <property type="entry name" value="Melibiase_C"/>
</dbReference>
<dbReference type="CDD" id="cd14792">
    <property type="entry name" value="GH27"/>
    <property type="match status" value="1"/>
</dbReference>
<evidence type="ECO:0000259" key="9">
    <source>
        <dbReference type="Pfam" id="PF17801"/>
    </source>
</evidence>
<dbReference type="OrthoDB" id="9807519at2"/>
<organism evidence="10 11">
    <name type="scientific">Streptomyces hoynatensis</name>
    <dbReference type="NCBI Taxonomy" id="1141874"/>
    <lineage>
        <taxon>Bacteria</taxon>
        <taxon>Bacillati</taxon>
        <taxon>Actinomycetota</taxon>
        <taxon>Actinomycetes</taxon>
        <taxon>Kitasatosporales</taxon>
        <taxon>Streptomycetaceae</taxon>
        <taxon>Streptomyces</taxon>
    </lineage>
</organism>
<keyword evidence="4" id="KW-0732">Signal</keyword>
<name>A0A3A9YFH7_9ACTN</name>
<dbReference type="PROSITE" id="PS00512">
    <property type="entry name" value="ALPHA_GALACTOSIDASE"/>
    <property type="match status" value="1"/>
</dbReference>
<dbReference type="PRINTS" id="PR00740">
    <property type="entry name" value="GLHYDRLASE27"/>
</dbReference>
<dbReference type="Proteomes" id="UP000272474">
    <property type="component" value="Unassembled WGS sequence"/>
</dbReference>
<dbReference type="SUPFAM" id="SSF51445">
    <property type="entry name" value="(Trans)glycosidases"/>
    <property type="match status" value="1"/>
</dbReference>